<proteinExistence type="predicted"/>
<dbReference type="EMBL" id="CP141614">
    <property type="protein sequence ID" value="WRP14101.1"/>
    <property type="molecule type" value="Genomic_DNA"/>
</dbReference>
<organism evidence="2 3">
    <name type="scientific">Geochorda subterranea</name>
    <dbReference type="NCBI Taxonomy" id="3109564"/>
    <lineage>
        <taxon>Bacteria</taxon>
        <taxon>Bacillati</taxon>
        <taxon>Bacillota</taxon>
        <taxon>Limnochordia</taxon>
        <taxon>Limnochordales</taxon>
        <taxon>Geochordaceae</taxon>
        <taxon>Geochorda</taxon>
    </lineage>
</organism>
<dbReference type="RefSeq" id="WP_324668395.1">
    <property type="nucleotide sequence ID" value="NZ_CP141614.1"/>
</dbReference>
<feature type="transmembrane region" description="Helical" evidence="1">
    <location>
        <begin position="52"/>
        <end position="75"/>
    </location>
</feature>
<keyword evidence="1" id="KW-0472">Membrane</keyword>
<gene>
    <name evidence="2" type="ORF">VLY81_11815</name>
</gene>
<dbReference type="Proteomes" id="UP001333102">
    <property type="component" value="Chromosome"/>
</dbReference>
<evidence type="ECO:0000256" key="1">
    <source>
        <dbReference type="SAM" id="Phobius"/>
    </source>
</evidence>
<keyword evidence="1" id="KW-0812">Transmembrane</keyword>
<evidence type="ECO:0000313" key="3">
    <source>
        <dbReference type="Proteomes" id="UP001333102"/>
    </source>
</evidence>
<protein>
    <submittedName>
        <fullName evidence="2">Uncharacterized protein</fullName>
    </submittedName>
</protein>
<reference evidence="3" key="1">
    <citation type="submission" date="2023-12" db="EMBL/GenBank/DDBJ databases">
        <title>Novel isolates from deep terrestrial aquifers shed light on the physiology and ecology of the class Limnochordia.</title>
        <authorList>
            <person name="Karnachuk O.V."/>
            <person name="Lukina A.P."/>
            <person name="Avakyan M.R."/>
            <person name="Kadnikov V."/>
            <person name="Begmatov S."/>
            <person name="Beletsky A.V."/>
            <person name="Mardanov A.V."/>
            <person name="Ravin N.V."/>
        </authorList>
    </citation>
    <scope>NUCLEOTIDE SEQUENCE [LARGE SCALE GENOMIC DNA]</scope>
    <source>
        <strain evidence="3">LN</strain>
    </source>
</reference>
<keyword evidence="3" id="KW-1185">Reference proteome</keyword>
<feature type="transmembrane region" description="Helical" evidence="1">
    <location>
        <begin position="6"/>
        <end position="25"/>
    </location>
</feature>
<accession>A0ABZ1BNU8</accession>
<keyword evidence="1" id="KW-1133">Transmembrane helix</keyword>
<name>A0ABZ1BNU8_9FIRM</name>
<evidence type="ECO:0000313" key="2">
    <source>
        <dbReference type="EMBL" id="WRP14101.1"/>
    </source>
</evidence>
<sequence>MWQVPWAAYLGLGLLGVAGAGYVWSWRQVYLQRRRLRFVTHRQQQRLQWWRTAFLVAALGTLAGAMAAFVSGLLLA</sequence>